<keyword evidence="1" id="KW-1133">Transmembrane helix</keyword>
<evidence type="ECO:0000313" key="4">
    <source>
        <dbReference type="Proteomes" id="UP000184310"/>
    </source>
</evidence>
<protein>
    <submittedName>
        <fullName evidence="3">VanZ like family protein</fullName>
    </submittedName>
</protein>
<evidence type="ECO:0000256" key="1">
    <source>
        <dbReference type="SAM" id="Phobius"/>
    </source>
</evidence>
<dbReference type="AlphaFoldDB" id="A0A1M6EEI1"/>
<dbReference type="EMBL" id="FQZB01000005">
    <property type="protein sequence ID" value="SHI83799.1"/>
    <property type="molecule type" value="Genomic_DNA"/>
</dbReference>
<dbReference type="Proteomes" id="UP000184310">
    <property type="component" value="Unassembled WGS sequence"/>
</dbReference>
<keyword evidence="1" id="KW-0472">Membrane</keyword>
<feature type="domain" description="VanZ-like" evidence="2">
    <location>
        <begin position="146"/>
        <end position="279"/>
    </location>
</feature>
<dbReference type="RefSeq" id="WP_072985422.1">
    <property type="nucleotide sequence ID" value="NZ_FQZB01000005.1"/>
</dbReference>
<feature type="transmembrane region" description="Helical" evidence="1">
    <location>
        <begin position="139"/>
        <end position="159"/>
    </location>
</feature>
<name>A0A1M6EEI1_9CLOT</name>
<gene>
    <name evidence="3" type="ORF">SAMN02745163_00833</name>
</gene>
<feature type="transmembrane region" description="Helical" evidence="1">
    <location>
        <begin position="262"/>
        <end position="279"/>
    </location>
</feature>
<feature type="transmembrane region" description="Helical" evidence="1">
    <location>
        <begin position="231"/>
        <end position="250"/>
    </location>
</feature>
<dbReference type="InterPro" id="IPR047928">
    <property type="entry name" value="Perm_prefix_1"/>
</dbReference>
<dbReference type="STRING" id="1121302.SAMN02745163_00833"/>
<evidence type="ECO:0000259" key="2">
    <source>
        <dbReference type="Pfam" id="PF04892"/>
    </source>
</evidence>
<feature type="transmembrane region" description="Helical" evidence="1">
    <location>
        <begin position="108"/>
        <end position="127"/>
    </location>
</feature>
<keyword evidence="4" id="KW-1185">Reference proteome</keyword>
<accession>A0A1M6EEI1</accession>
<reference evidence="3 4" key="1">
    <citation type="submission" date="2016-11" db="EMBL/GenBank/DDBJ databases">
        <authorList>
            <person name="Jaros S."/>
            <person name="Januszkiewicz K."/>
            <person name="Wedrychowicz H."/>
        </authorList>
    </citation>
    <scope>NUCLEOTIDE SEQUENCE [LARGE SCALE GENOMIC DNA]</scope>
    <source>
        <strain evidence="3 4">DSM 21758</strain>
    </source>
</reference>
<dbReference type="OrthoDB" id="9816425at2"/>
<proteinExistence type="predicted"/>
<dbReference type="Pfam" id="PF04892">
    <property type="entry name" value="VanZ"/>
    <property type="match status" value="1"/>
</dbReference>
<dbReference type="InterPro" id="IPR006976">
    <property type="entry name" value="VanZ-like"/>
</dbReference>
<dbReference type="NCBIfam" id="NF038403">
    <property type="entry name" value="perm_prefix_1"/>
    <property type="match status" value="1"/>
</dbReference>
<keyword evidence="1" id="KW-0812">Transmembrane</keyword>
<sequence length="290" mass="33839">MKSVEKYINSICNNFSLEDNELEDFKAEIRNHLMENIKDLQAKGHSEEESIKIAVDRFGEEKIIGEFSEVLTVRRDRFIKILVLALTIIPSILIFRELVHLDGLNRPFAFLILLPIYFIYQGTDIYLKHKRNIKIDKKIEIIKGLFIICFINILGRIIFPLDCYADLSKSKYPYINLVPFSNLVECIKTQDYYFLQFVLLGLVRTILCFIPLGLLTPMLFNEFKSIKKISILPIGIFIFQAIFETFKAYTGRFGGFIYTESLIKYILGTIIGYGLYCILNKKQTNYFKVR</sequence>
<feature type="transmembrane region" description="Helical" evidence="1">
    <location>
        <begin position="193"/>
        <end position="219"/>
    </location>
</feature>
<feature type="transmembrane region" description="Helical" evidence="1">
    <location>
        <begin position="78"/>
        <end position="96"/>
    </location>
</feature>
<organism evidence="3 4">
    <name type="scientific">Clostridium cavendishii DSM 21758</name>
    <dbReference type="NCBI Taxonomy" id="1121302"/>
    <lineage>
        <taxon>Bacteria</taxon>
        <taxon>Bacillati</taxon>
        <taxon>Bacillota</taxon>
        <taxon>Clostridia</taxon>
        <taxon>Eubacteriales</taxon>
        <taxon>Clostridiaceae</taxon>
        <taxon>Clostridium</taxon>
    </lineage>
</organism>
<evidence type="ECO:0000313" key="3">
    <source>
        <dbReference type="EMBL" id="SHI83799.1"/>
    </source>
</evidence>